<keyword evidence="5" id="KW-0560">Oxidoreductase</keyword>
<dbReference type="Gene3D" id="1.10.1040.50">
    <property type="match status" value="1"/>
</dbReference>
<dbReference type="Pfam" id="PF00378">
    <property type="entry name" value="ECH_1"/>
    <property type="match status" value="1"/>
</dbReference>
<accession>A3K5J4</accession>
<keyword evidence="14" id="KW-1185">Reference proteome</keyword>
<dbReference type="GO" id="GO:0006635">
    <property type="term" value="P:fatty acid beta-oxidation"/>
    <property type="evidence" value="ECO:0007669"/>
    <property type="project" value="UniProtKB-UniPathway"/>
</dbReference>
<evidence type="ECO:0000256" key="8">
    <source>
        <dbReference type="ARBA" id="ARBA00023239"/>
    </source>
</evidence>
<comment type="catalytic activity">
    <reaction evidence="10">
        <text>a (3S)-3-hydroxyacyl-CoA + NAD(+) = a 3-oxoacyl-CoA + NADH + H(+)</text>
        <dbReference type="Rhea" id="RHEA:22432"/>
        <dbReference type="ChEBI" id="CHEBI:15378"/>
        <dbReference type="ChEBI" id="CHEBI:57318"/>
        <dbReference type="ChEBI" id="CHEBI:57540"/>
        <dbReference type="ChEBI" id="CHEBI:57945"/>
        <dbReference type="ChEBI" id="CHEBI:90726"/>
        <dbReference type="EC" id="1.1.1.35"/>
    </reaction>
</comment>
<sequence>MTAAFPDNGFPATENWRPSRHGGNITLWLDCACEGPNRVTRRVLDELGELLDVFATHMPDVVIVRASRAEGLADGMSPEDLCDLDSVAAQELAEGGAAVLDRLAGLPCATVAVMHGRTLGTGLSLALACDHRIGIDGMTCAFPEICLGLHPFMGGAVRLTRMMDPVEAMQMMLAGTPLSDARSKSLGLIDALVPECHVTEAVRAAVERRLDRTESLRTAAMRLGPSRRLSAGRLRSEAERVTPYAFYPAPCALIALWEEHGFDQGAMQLAETKSFARLAQSDVARNMSHVARLRAGLEVRNQDPIRSVHVIGADRNGAAIAAWIAAHGVRVTLEDPSLERLALGVRRTARLCDEAGCPEAERRAALDRLIPDAEGHGRARADLVIVAGDDNIAERLALHKDLADGMARGALLVNASPHLRLTELAGLTRTPSRLAAMRFSDDASGLVEIAAHRQTDPRTRDRLAAFVTGLGKLPLAVMDAPVGLVERLVAAYLMEAMVMIDEGHDKRDLDRAALGFGMPVGPVALADRMGLDRCLKLFNAVTDTSDSPVASIPAWLPEMVEDGHTGIEAGTGLYLYARGEKPPVLPVEPASPDISDRLVLPICDAAASAVRRKIVSDPNTVDAAAVLGVGFAPFRGGPLHYAKKRGRVPDRLRTLAARHGERFMPDAGWGGLA</sequence>
<dbReference type="InterPro" id="IPR006176">
    <property type="entry name" value="3-OHacyl-CoA_DH_NAD-bd"/>
</dbReference>
<keyword evidence="9" id="KW-0511">Multifunctional enzyme</keyword>
<dbReference type="InterPro" id="IPR050136">
    <property type="entry name" value="FA_oxidation_alpha_subunit"/>
</dbReference>
<keyword evidence="3" id="KW-0276">Fatty acid metabolism</keyword>
<dbReference type="RefSeq" id="WP_005860339.1">
    <property type="nucleotide sequence ID" value="NZ_AAYA01000009.1"/>
</dbReference>
<dbReference type="SUPFAM" id="SSF52096">
    <property type="entry name" value="ClpP/crotonase"/>
    <property type="match status" value="1"/>
</dbReference>
<comment type="caution">
    <text evidence="13">The sequence shown here is derived from an EMBL/GenBank/DDBJ whole genome shotgun (WGS) entry which is preliminary data.</text>
</comment>
<keyword evidence="6" id="KW-0520">NAD</keyword>
<evidence type="ECO:0000256" key="10">
    <source>
        <dbReference type="ARBA" id="ARBA00049556"/>
    </source>
</evidence>
<evidence type="ECO:0000256" key="5">
    <source>
        <dbReference type="ARBA" id="ARBA00023002"/>
    </source>
</evidence>
<name>A3K5J4_SAGS3</name>
<dbReference type="eggNOG" id="COG1250">
    <property type="taxonomic scope" value="Bacteria"/>
</dbReference>
<dbReference type="InterPro" id="IPR029045">
    <property type="entry name" value="ClpP/crotonase-like_dom_sf"/>
</dbReference>
<evidence type="ECO:0000256" key="7">
    <source>
        <dbReference type="ARBA" id="ARBA00023098"/>
    </source>
</evidence>
<dbReference type="Pfam" id="PF02737">
    <property type="entry name" value="3HCDH_N"/>
    <property type="match status" value="1"/>
</dbReference>
<comment type="pathway">
    <text evidence="1">Lipid metabolism; fatty acid beta-oxidation.</text>
</comment>
<dbReference type="CDD" id="cd06558">
    <property type="entry name" value="crotonase-like"/>
    <property type="match status" value="1"/>
</dbReference>
<evidence type="ECO:0000256" key="9">
    <source>
        <dbReference type="ARBA" id="ARBA00023268"/>
    </source>
</evidence>
<dbReference type="PANTHER" id="PTHR43612">
    <property type="entry name" value="TRIFUNCTIONAL ENZYME SUBUNIT ALPHA"/>
    <property type="match status" value="1"/>
</dbReference>
<dbReference type="InterPro" id="IPR001753">
    <property type="entry name" value="Enoyl-CoA_hydra/iso"/>
</dbReference>
<dbReference type="GO" id="GO:0070403">
    <property type="term" value="F:NAD+ binding"/>
    <property type="evidence" value="ECO:0007669"/>
    <property type="project" value="InterPro"/>
</dbReference>
<dbReference type="InterPro" id="IPR008927">
    <property type="entry name" value="6-PGluconate_DH-like_C_sf"/>
</dbReference>
<reference evidence="13 14" key="1">
    <citation type="submission" date="2006-06" db="EMBL/GenBank/DDBJ databases">
        <authorList>
            <person name="Moran M.A."/>
            <person name="Ferriera S."/>
            <person name="Johnson J."/>
            <person name="Kravitz S."/>
            <person name="Beeson K."/>
            <person name="Sutton G."/>
            <person name="Rogers Y.-H."/>
            <person name="Friedman R."/>
            <person name="Frazier M."/>
            <person name="Venter J.C."/>
        </authorList>
    </citation>
    <scope>NUCLEOTIDE SEQUENCE [LARGE SCALE GENOMIC DNA]</scope>
    <source>
        <strain evidence="13 14">E-37</strain>
    </source>
</reference>
<evidence type="ECO:0000313" key="13">
    <source>
        <dbReference type="EMBL" id="EBA07383.1"/>
    </source>
</evidence>
<gene>
    <name evidence="13" type="ORF">SSE37_21330</name>
</gene>
<dbReference type="InterPro" id="IPR006108">
    <property type="entry name" value="3HC_DH_C"/>
</dbReference>
<dbReference type="EMBL" id="AAYA01000009">
    <property type="protein sequence ID" value="EBA07383.1"/>
    <property type="molecule type" value="Genomic_DNA"/>
</dbReference>
<organism evidence="13 14">
    <name type="scientific">Sagittula stellata (strain ATCC 700073 / DSM 11524 / E-37)</name>
    <dbReference type="NCBI Taxonomy" id="388399"/>
    <lineage>
        <taxon>Bacteria</taxon>
        <taxon>Pseudomonadati</taxon>
        <taxon>Pseudomonadota</taxon>
        <taxon>Alphaproteobacteria</taxon>
        <taxon>Rhodobacterales</taxon>
        <taxon>Roseobacteraceae</taxon>
        <taxon>Sagittula</taxon>
    </lineage>
</organism>
<dbReference type="OrthoDB" id="9771883at2"/>
<dbReference type="PANTHER" id="PTHR43612:SF3">
    <property type="entry name" value="TRIFUNCTIONAL ENZYME SUBUNIT ALPHA, MITOCHONDRIAL"/>
    <property type="match status" value="1"/>
</dbReference>
<keyword evidence="4" id="KW-0442">Lipid degradation</keyword>
<evidence type="ECO:0000256" key="6">
    <source>
        <dbReference type="ARBA" id="ARBA00023027"/>
    </source>
</evidence>
<feature type="domain" description="3-hydroxyacyl-CoA dehydrogenase C-terminal" evidence="11">
    <location>
        <begin position="485"/>
        <end position="576"/>
    </location>
</feature>
<evidence type="ECO:0000259" key="11">
    <source>
        <dbReference type="Pfam" id="PF00725"/>
    </source>
</evidence>
<protein>
    <submittedName>
        <fullName evidence="13">Putative fatty acid oxidation complex alpha subunit</fullName>
    </submittedName>
</protein>
<dbReference type="eggNOG" id="COG1024">
    <property type="taxonomic scope" value="Bacteria"/>
</dbReference>
<dbReference type="GO" id="GO:0016509">
    <property type="term" value="F:long-chain (3S)-3-hydroxyacyl-CoA dehydrogenase (NAD+) activity"/>
    <property type="evidence" value="ECO:0007669"/>
    <property type="project" value="TreeGrafter"/>
</dbReference>
<dbReference type="Pfam" id="PF00725">
    <property type="entry name" value="3HCDH"/>
    <property type="match status" value="1"/>
</dbReference>
<evidence type="ECO:0000256" key="4">
    <source>
        <dbReference type="ARBA" id="ARBA00022963"/>
    </source>
</evidence>
<dbReference type="AlphaFoldDB" id="A3K5J4"/>
<dbReference type="Gene3D" id="3.40.50.720">
    <property type="entry name" value="NAD(P)-binding Rossmann-like Domain"/>
    <property type="match status" value="1"/>
</dbReference>
<comment type="similarity">
    <text evidence="2">In the central section; belongs to the 3-hydroxyacyl-CoA dehydrogenase family.</text>
</comment>
<dbReference type="Gene3D" id="3.90.226.10">
    <property type="entry name" value="2-enoyl-CoA Hydratase, Chain A, domain 1"/>
    <property type="match status" value="1"/>
</dbReference>
<evidence type="ECO:0000259" key="12">
    <source>
        <dbReference type="Pfam" id="PF02737"/>
    </source>
</evidence>
<proteinExistence type="inferred from homology"/>
<feature type="domain" description="3-hydroxyacyl-CoA dehydrogenase NAD binding" evidence="12">
    <location>
        <begin position="308"/>
        <end position="479"/>
    </location>
</feature>
<evidence type="ECO:0000313" key="14">
    <source>
        <dbReference type="Proteomes" id="UP000005713"/>
    </source>
</evidence>
<evidence type="ECO:0000256" key="3">
    <source>
        <dbReference type="ARBA" id="ARBA00022832"/>
    </source>
</evidence>
<dbReference type="SUPFAM" id="SSF51735">
    <property type="entry name" value="NAD(P)-binding Rossmann-fold domains"/>
    <property type="match status" value="1"/>
</dbReference>
<evidence type="ECO:0000256" key="1">
    <source>
        <dbReference type="ARBA" id="ARBA00005005"/>
    </source>
</evidence>
<dbReference type="UniPathway" id="UPA00659"/>
<keyword evidence="8" id="KW-0456">Lyase</keyword>
<keyword evidence="7" id="KW-0443">Lipid metabolism</keyword>
<evidence type="ECO:0000256" key="2">
    <source>
        <dbReference type="ARBA" id="ARBA00007005"/>
    </source>
</evidence>
<dbReference type="SUPFAM" id="SSF48179">
    <property type="entry name" value="6-phosphogluconate dehydrogenase C-terminal domain-like"/>
    <property type="match status" value="2"/>
</dbReference>
<dbReference type="InterPro" id="IPR036291">
    <property type="entry name" value="NAD(P)-bd_dom_sf"/>
</dbReference>
<dbReference type="GO" id="GO:0004300">
    <property type="term" value="F:enoyl-CoA hydratase activity"/>
    <property type="evidence" value="ECO:0007669"/>
    <property type="project" value="TreeGrafter"/>
</dbReference>
<dbReference type="Proteomes" id="UP000005713">
    <property type="component" value="Unassembled WGS sequence"/>
</dbReference>